<evidence type="ECO:0000256" key="3">
    <source>
        <dbReference type="ARBA" id="ARBA00022989"/>
    </source>
</evidence>
<comment type="subcellular location">
    <subcellularLocation>
        <location evidence="1">Membrane</location>
        <topology evidence="1">Multi-pass membrane protein</topology>
    </subcellularLocation>
</comment>
<keyword evidence="3 5" id="KW-1133">Transmembrane helix</keyword>
<feature type="domain" description="EamA" evidence="6">
    <location>
        <begin position="160"/>
        <end position="303"/>
    </location>
</feature>
<evidence type="ECO:0000256" key="4">
    <source>
        <dbReference type="ARBA" id="ARBA00023136"/>
    </source>
</evidence>
<name>A0ABX8UZ37_9BACT</name>
<feature type="transmembrane region" description="Helical" evidence="5">
    <location>
        <begin position="229"/>
        <end position="248"/>
    </location>
</feature>
<keyword evidence="4 5" id="KW-0472">Membrane</keyword>
<dbReference type="Proteomes" id="UP000826014">
    <property type="component" value="Chromosome"/>
</dbReference>
<organism evidence="7 8">
    <name type="scientific">Candidatus Rhabdochlamydia oedothoracis</name>
    <dbReference type="NCBI Taxonomy" id="2720720"/>
    <lineage>
        <taxon>Bacteria</taxon>
        <taxon>Pseudomonadati</taxon>
        <taxon>Chlamydiota</taxon>
        <taxon>Chlamydiia</taxon>
        <taxon>Parachlamydiales</taxon>
        <taxon>Candidatus Rhabdochlamydiaceae</taxon>
        <taxon>Candidatus Rhabdochlamydia</taxon>
    </lineage>
</organism>
<feature type="transmembrane region" description="Helical" evidence="5">
    <location>
        <begin position="136"/>
        <end position="154"/>
    </location>
</feature>
<gene>
    <name evidence="7" type="ORF">RHABOEDO_000343</name>
</gene>
<evidence type="ECO:0000259" key="6">
    <source>
        <dbReference type="Pfam" id="PF00892"/>
    </source>
</evidence>
<evidence type="ECO:0000256" key="5">
    <source>
        <dbReference type="SAM" id="Phobius"/>
    </source>
</evidence>
<dbReference type="Pfam" id="PF00892">
    <property type="entry name" value="EamA"/>
    <property type="match status" value="2"/>
</dbReference>
<dbReference type="RefSeq" id="WP_215217401.1">
    <property type="nucleotide sequence ID" value="NZ_CP075587.1"/>
</dbReference>
<evidence type="ECO:0000256" key="1">
    <source>
        <dbReference type="ARBA" id="ARBA00004141"/>
    </source>
</evidence>
<dbReference type="PANTHER" id="PTHR22911:SF6">
    <property type="entry name" value="SOLUTE CARRIER FAMILY 35 MEMBER G1"/>
    <property type="match status" value="1"/>
</dbReference>
<protein>
    <submittedName>
        <fullName evidence="7">EamA-like transporter family</fullName>
    </submittedName>
</protein>
<evidence type="ECO:0000256" key="2">
    <source>
        <dbReference type="ARBA" id="ARBA00022692"/>
    </source>
</evidence>
<reference evidence="7 8" key="1">
    <citation type="journal article" date="2022" name="bioRxiv">
        <title>Ecology and evolution of chlamydial symbionts of arthropods.</title>
        <authorList>
            <person name="Halter T."/>
            <person name="Koestlbacher S."/>
            <person name="Collingro A."/>
            <person name="Sixt B.S."/>
            <person name="Toenshoff E.R."/>
            <person name="Hendrickx F."/>
            <person name="Kostanjsek R."/>
            <person name="Horn M."/>
        </authorList>
    </citation>
    <scope>NUCLEOTIDE SEQUENCE [LARGE SCALE GENOMIC DNA]</scope>
    <source>
        <strain evidence="7">W744xW776</strain>
    </source>
</reference>
<evidence type="ECO:0000313" key="7">
    <source>
        <dbReference type="EMBL" id="QYF48224.1"/>
    </source>
</evidence>
<dbReference type="Gene3D" id="1.10.3730.20">
    <property type="match status" value="1"/>
</dbReference>
<feature type="transmembrane region" description="Helical" evidence="5">
    <location>
        <begin position="190"/>
        <end position="209"/>
    </location>
</feature>
<dbReference type="SUPFAM" id="SSF103481">
    <property type="entry name" value="Multidrug resistance efflux transporter EmrE"/>
    <property type="match status" value="2"/>
</dbReference>
<sequence length="318" mass="35425">MVCEANADRKLQNKAVLGVGLMILGLALYPLSDAFIKHLMGTYSVCQVTLLRAFTRLVPLFIATYFQGGPRKILYSKHPTSHLTRLTVNLIYTFCFMFAFSLASLTTIYTFSYTSPFFMIVLGSLMLKEKVTRERWVAVGIGLIGVVIAMRPGSSVMESAAFLVLFATFLGALNKILMRRLASTEHSLAIAIYPNLVMIVAMLILGLMSSSYTNWLSPQFNLVWKPMPWAHWGLFAIVGVLTAGAQYAIAQSLRFAQASILAPIDYSTFFWVVALDFTYWNKTPDIYTLIGAMVIVGSNLFILYRTRKEEAAKQASLA</sequence>
<dbReference type="InterPro" id="IPR037185">
    <property type="entry name" value="EmrE-like"/>
</dbReference>
<feature type="transmembrane region" description="Helical" evidence="5">
    <location>
        <begin position="286"/>
        <end position="304"/>
    </location>
</feature>
<keyword evidence="2 5" id="KW-0812">Transmembrane</keyword>
<feature type="transmembrane region" description="Helical" evidence="5">
    <location>
        <begin position="260"/>
        <end position="280"/>
    </location>
</feature>
<dbReference type="EMBL" id="CP075587">
    <property type="protein sequence ID" value="QYF48224.1"/>
    <property type="molecule type" value="Genomic_DNA"/>
</dbReference>
<feature type="transmembrane region" description="Helical" evidence="5">
    <location>
        <begin position="160"/>
        <end position="178"/>
    </location>
</feature>
<feature type="transmembrane region" description="Helical" evidence="5">
    <location>
        <begin position="86"/>
        <end position="105"/>
    </location>
</feature>
<feature type="transmembrane region" description="Helical" evidence="5">
    <location>
        <begin position="15"/>
        <end position="36"/>
    </location>
</feature>
<dbReference type="PANTHER" id="PTHR22911">
    <property type="entry name" value="ACYL-MALONYL CONDENSING ENZYME-RELATED"/>
    <property type="match status" value="1"/>
</dbReference>
<feature type="transmembrane region" description="Helical" evidence="5">
    <location>
        <begin position="42"/>
        <end position="66"/>
    </location>
</feature>
<evidence type="ECO:0000313" key="8">
    <source>
        <dbReference type="Proteomes" id="UP000826014"/>
    </source>
</evidence>
<accession>A0ABX8UZ37</accession>
<proteinExistence type="predicted"/>
<dbReference type="InterPro" id="IPR000620">
    <property type="entry name" value="EamA_dom"/>
</dbReference>
<keyword evidence="8" id="KW-1185">Reference proteome</keyword>
<feature type="domain" description="EamA" evidence="6">
    <location>
        <begin position="17"/>
        <end position="149"/>
    </location>
</feature>